<evidence type="ECO:0000313" key="2">
    <source>
        <dbReference type="EMBL" id="PKU86199.1"/>
    </source>
</evidence>
<evidence type="ECO:0000256" key="1">
    <source>
        <dbReference type="ARBA" id="ARBA00006974"/>
    </source>
</evidence>
<protein>
    <submittedName>
        <fullName evidence="2">Uncharacterized protein</fullName>
    </submittedName>
</protein>
<dbReference type="PANTHER" id="PTHR31175">
    <property type="entry name" value="AUXIN-RESPONSIVE FAMILY PROTEIN"/>
    <property type="match status" value="1"/>
</dbReference>
<sequence>MQITNDRDIASRGYIYVYSVDRKRFIIPPTYLTESFLRELLRISENEFGLQSDESIMLPCDAPTMEYILYLICPWK</sequence>
<dbReference type="STRING" id="906689.A0A2I0XE72"/>
<organism evidence="2 3">
    <name type="scientific">Dendrobium catenatum</name>
    <dbReference type="NCBI Taxonomy" id="906689"/>
    <lineage>
        <taxon>Eukaryota</taxon>
        <taxon>Viridiplantae</taxon>
        <taxon>Streptophyta</taxon>
        <taxon>Embryophyta</taxon>
        <taxon>Tracheophyta</taxon>
        <taxon>Spermatophyta</taxon>
        <taxon>Magnoliopsida</taxon>
        <taxon>Liliopsida</taxon>
        <taxon>Asparagales</taxon>
        <taxon>Orchidaceae</taxon>
        <taxon>Epidendroideae</taxon>
        <taxon>Malaxideae</taxon>
        <taxon>Dendrobiinae</taxon>
        <taxon>Dendrobium</taxon>
    </lineage>
</organism>
<accession>A0A2I0XE72</accession>
<dbReference type="Proteomes" id="UP000233837">
    <property type="component" value="Unassembled WGS sequence"/>
</dbReference>
<reference evidence="2 3" key="1">
    <citation type="journal article" date="2016" name="Sci. Rep.">
        <title>The Dendrobium catenatum Lindl. genome sequence provides insights into polysaccharide synthase, floral development and adaptive evolution.</title>
        <authorList>
            <person name="Zhang G.Q."/>
            <person name="Xu Q."/>
            <person name="Bian C."/>
            <person name="Tsai W.C."/>
            <person name="Yeh C.M."/>
            <person name="Liu K.W."/>
            <person name="Yoshida K."/>
            <person name="Zhang L.S."/>
            <person name="Chang S.B."/>
            <person name="Chen F."/>
            <person name="Shi Y."/>
            <person name="Su Y.Y."/>
            <person name="Zhang Y.Q."/>
            <person name="Chen L.J."/>
            <person name="Yin Y."/>
            <person name="Lin M."/>
            <person name="Huang H."/>
            <person name="Deng H."/>
            <person name="Wang Z.W."/>
            <person name="Zhu S.L."/>
            <person name="Zhao X."/>
            <person name="Deng C."/>
            <person name="Niu S.C."/>
            <person name="Huang J."/>
            <person name="Wang M."/>
            <person name="Liu G.H."/>
            <person name="Yang H.J."/>
            <person name="Xiao X.J."/>
            <person name="Hsiao Y.Y."/>
            <person name="Wu W.L."/>
            <person name="Chen Y.Y."/>
            <person name="Mitsuda N."/>
            <person name="Ohme-Takagi M."/>
            <person name="Luo Y.B."/>
            <person name="Van de Peer Y."/>
            <person name="Liu Z.J."/>
        </authorList>
    </citation>
    <scope>NUCLEOTIDE SEQUENCE [LARGE SCALE GENOMIC DNA]</scope>
    <source>
        <tissue evidence="2">The whole plant</tissue>
    </source>
</reference>
<dbReference type="GO" id="GO:0009733">
    <property type="term" value="P:response to auxin"/>
    <property type="evidence" value="ECO:0007669"/>
    <property type="project" value="InterPro"/>
</dbReference>
<reference evidence="2 3" key="2">
    <citation type="journal article" date="2017" name="Nature">
        <title>The Apostasia genome and the evolution of orchids.</title>
        <authorList>
            <person name="Zhang G.Q."/>
            <person name="Liu K.W."/>
            <person name="Li Z."/>
            <person name="Lohaus R."/>
            <person name="Hsiao Y.Y."/>
            <person name="Niu S.C."/>
            <person name="Wang J.Y."/>
            <person name="Lin Y.C."/>
            <person name="Xu Q."/>
            <person name="Chen L.J."/>
            <person name="Yoshida K."/>
            <person name="Fujiwara S."/>
            <person name="Wang Z.W."/>
            <person name="Zhang Y.Q."/>
            <person name="Mitsuda N."/>
            <person name="Wang M."/>
            <person name="Liu G.H."/>
            <person name="Pecoraro L."/>
            <person name="Huang H.X."/>
            <person name="Xiao X.J."/>
            <person name="Lin M."/>
            <person name="Wu X.Y."/>
            <person name="Wu W.L."/>
            <person name="Chen Y.Y."/>
            <person name="Chang S.B."/>
            <person name="Sakamoto S."/>
            <person name="Ohme-Takagi M."/>
            <person name="Yagi M."/>
            <person name="Zeng S.J."/>
            <person name="Shen C.Y."/>
            <person name="Yeh C.M."/>
            <person name="Luo Y.B."/>
            <person name="Tsai W.C."/>
            <person name="Van de Peer Y."/>
            <person name="Liu Z.J."/>
        </authorList>
    </citation>
    <scope>NUCLEOTIDE SEQUENCE [LARGE SCALE GENOMIC DNA]</scope>
    <source>
        <tissue evidence="2">The whole plant</tissue>
    </source>
</reference>
<name>A0A2I0XE72_9ASPA</name>
<keyword evidence="3" id="KW-1185">Reference proteome</keyword>
<evidence type="ECO:0000313" key="3">
    <source>
        <dbReference type="Proteomes" id="UP000233837"/>
    </source>
</evidence>
<dbReference type="EMBL" id="KZ501954">
    <property type="protein sequence ID" value="PKU86199.1"/>
    <property type="molecule type" value="Genomic_DNA"/>
</dbReference>
<proteinExistence type="inferred from homology"/>
<gene>
    <name evidence="2" type="ORF">MA16_Dca002030</name>
</gene>
<dbReference type="AlphaFoldDB" id="A0A2I0XE72"/>
<dbReference type="Pfam" id="PF02519">
    <property type="entry name" value="Auxin_inducible"/>
    <property type="match status" value="1"/>
</dbReference>
<comment type="similarity">
    <text evidence="1">Belongs to the ARG7 family.</text>
</comment>
<dbReference type="InterPro" id="IPR003676">
    <property type="entry name" value="SAUR_fam"/>
</dbReference>